<dbReference type="EMBL" id="FNFY01000017">
    <property type="protein sequence ID" value="SDK99793.1"/>
    <property type="molecule type" value="Genomic_DNA"/>
</dbReference>
<dbReference type="PANTHER" id="PTHR43584:SF3">
    <property type="entry name" value="BIFUNCTIONAL PROTEIN GLMU"/>
    <property type="match status" value="1"/>
</dbReference>
<dbReference type="PANTHER" id="PTHR43584">
    <property type="entry name" value="NUCLEOTIDYL TRANSFERASE"/>
    <property type="match status" value="1"/>
</dbReference>
<dbReference type="GO" id="GO:0009245">
    <property type="term" value="P:lipid A biosynthetic process"/>
    <property type="evidence" value="ECO:0007669"/>
    <property type="project" value="UniProtKB-UniRule"/>
</dbReference>
<sequence length="453" mass="49482">MQTRAIILAAGKGTRMKSKKAKVLHELCGMPMIQHVINNVKEAGFDEVHAIIGPDSDEVGDYLGDSVKKTVQEERLGTAHAVNQLSDLLADEEGDTLVICGDTPLISSHTIQNLLDFHHERKSLATILSAEADVPTGYGRIVRNYDGSVKRIVEEKDATSEIRELHEISTGTFIFDNQTLFKALDKVTDDNAQNEYYLPDAVNILFREHKLIDAYETMEFEETLGINDRVALSQAESLLREQINIRHMQNGVTLIDPKNTYIDAGVEIGMDTIIYPGAVLGGSTIIGENVTITSSSHITDSEIEDDAVIKQSVITGSKVGRGTNVGPFAQLRPGSKLGEEVKIGNFVEVKKSELENEAKVSHLSYIGDAHIGARANIGCGAITVNYDGENKHKTEVGRDSFIGCNSNLIAPVKIGERSFIAAGSTVTDEVPEDSLAIARNRQTTKEGYYKNQK</sequence>
<keyword evidence="15 20" id="KW-0012">Acyltransferase</keyword>
<feature type="binding site" evidence="20">
    <location>
        <position position="154"/>
    </location>
    <ligand>
        <name>UDP-N-acetyl-alpha-D-glucosamine</name>
        <dbReference type="ChEBI" id="CHEBI:57705"/>
    </ligand>
</feature>
<dbReference type="OrthoDB" id="9775031at2"/>
<keyword evidence="16 20" id="KW-0961">Cell wall biogenesis/degradation</keyword>
<protein>
    <recommendedName>
        <fullName evidence="20">Bifunctional protein GlmU</fullName>
    </recommendedName>
    <domain>
        <recommendedName>
            <fullName evidence="20">UDP-N-acetylglucosamine pyrophosphorylase</fullName>
            <ecNumber evidence="20">2.7.7.23</ecNumber>
        </recommendedName>
        <alternativeName>
            <fullName evidence="20">N-acetylglucosamine-1-phosphate uridyltransferase</fullName>
        </alternativeName>
    </domain>
    <domain>
        <recommendedName>
            <fullName evidence="20">Glucosamine-1-phosphate N-acetyltransferase</fullName>
            <ecNumber evidence="20">2.3.1.157</ecNumber>
        </recommendedName>
    </domain>
</protein>
<comment type="catalytic activity">
    <reaction evidence="17 20">
        <text>alpha-D-glucosamine 1-phosphate + acetyl-CoA = N-acetyl-alpha-D-glucosamine 1-phosphate + CoA + H(+)</text>
        <dbReference type="Rhea" id="RHEA:13725"/>
        <dbReference type="ChEBI" id="CHEBI:15378"/>
        <dbReference type="ChEBI" id="CHEBI:57287"/>
        <dbReference type="ChEBI" id="CHEBI:57288"/>
        <dbReference type="ChEBI" id="CHEBI:57776"/>
        <dbReference type="ChEBI" id="CHEBI:58516"/>
        <dbReference type="EC" id="2.3.1.157"/>
    </reaction>
</comment>
<evidence type="ECO:0000256" key="2">
    <source>
        <dbReference type="ARBA" id="ARBA00005166"/>
    </source>
</evidence>
<evidence type="ECO:0000256" key="17">
    <source>
        <dbReference type="ARBA" id="ARBA00048247"/>
    </source>
</evidence>
<feature type="binding site" evidence="20">
    <location>
        <position position="227"/>
    </location>
    <ligand>
        <name>Mg(2+)</name>
        <dbReference type="ChEBI" id="CHEBI:18420"/>
    </ligand>
</feature>
<evidence type="ECO:0000256" key="8">
    <source>
        <dbReference type="ARBA" id="ARBA00022695"/>
    </source>
</evidence>
<evidence type="ECO:0000256" key="9">
    <source>
        <dbReference type="ARBA" id="ARBA00022723"/>
    </source>
</evidence>
<dbReference type="HAMAP" id="MF_01631">
    <property type="entry name" value="GlmU"/>
    <property type="match status" value="1"/>
</dbReference>
<dbReference type="InterPro" id="IPR005882">
    <property type="entry name" value="Bifunctional_GlmU"/>
</dbReference>
<evidence type="ECO:0000313" key="22">
    <source>
        <dbReference type="EMBL" id="SDK99793.1"/>
    </source>
</evidence>
<evidence type="ECO:0000313" key="23">
    <source>
        <dbReference type="Proteomes" id="UP000199008"/>
    </source>
</evidence>
<evidence type="ECO:0000256" key="11">
    <source>
        <dbReference type="ARBA" id="ARBA00022842"/>
    </source>
</evidence>
<keyword evidence="10 20" id="KW-0677">Repeat</keyword>
<dbReference type="CDD" id="cd03353">
    <property type="entry name" value="LbH_GlmU_C"/>
    <property type="match status" value="1"/>
</dbReference>
<dbReference type="InterPro" id="IPR038009">
    <property type="entry name" value="GlmU_C_LbH"/>
</dbReference>
<feature type="binding site" evidence="20">
    <location>
        <position position="376"/>
    </location>
    <ligand>
        <name>UDP-N-acetyl-alpha-D-glucosamine</name>
        <dbReference type="ChEBI" id="CHEBI:57705"/>
    </ligand>
</feature>
<keyword evidence="13 20" id="KW-0573">Peptidoglycan synthesis</keyword>
<evidence type="ECO:0000256" key="15">
    <source>
        <dbReference type="ARBA" id="ARBA00023315"/>
    </source>
</evidence>
<feature type="binding site" evidence="20">
    <location>
        <position position="22"/>
    </location>
    <ligand>
        <name>UDP-N-acetyl-alpha-D-glucosamine</name>
        <dbReference type="ChEBI" id="CHEBI:57705"/>
    </ligand>
</feature>
<feature type="binding site" evidence="20">
    <location>
        <position position="102"/>
    </location>
    <ligand>
        <name>Mg(2+)</name>
        <dbReference type="ChEBI" id="CHEBI:18420"/>
    </ligand>
</feature>
<dbReference type="EC" id="2.3.1.157" evidence="20"/>
<comment type="pathway">
    <text evidence="2 20">Nucleotide-sugar biosynthesis; UDP-N-acetyl-alpha-D-glucosamine biosynthesis; N-acetyl-alpha-D-glucosamine 1-phosphate from alpha-D-glucosamine 6-phosphate (route II): step 2/2.</text>
</comment>
<dbReference type="Gene3D" id="2.160.10.10">
    <property type="entry name" value="Hexapeptide repeat proteins"/>
    <property type="match status" value="1"/>
</dbReference>
<dbReference type="GO" id="GO:0006048">
    <property type="term" value="P:UDP-N-acetylglucosamine biosynthetic process"/>
    <property type="evidence" value="ECO:0007669"/>
    <property type="project" value="UniProtKB-UniPathway"/>
</dbReference>
<dbReference type="Proteomes" id="UP000199008">
    <property type="component" value="Unassembled WGS sequence"/>
</dbReference>
<gene>
    <name evidence="20" type="primary">glmU</name>
    <name evidence="22" type="ORF">SAMN05216216_11732</name>
</gene>
<keyword evidence="6 20" id="KW-0963">Cytoplasm</keyword>
<feature type="binding site" evidence="20">
    <location>
        <position position="139"/>
    </location>
    <ligand>
        <name>UDP-N-acetyl-alpha-D-glucosamine</name>
        <dbReference type="ChEBI" id="CHEBI:57705"/>
    </ligand>
</feature>
<feature type="binding site" evidence="20">
    <location>
        <begin position="8"/>
        <end position="11"/>
    </location>
    <ligand>
        <name>UDP-N-acetyl-alpha-D-glucosamine</name>
        <dbReference type="ChEBI" id="CHEBI:57705"/>
    </ligand>
</feature>
<keyword evidence="11 20" id="KW-0460">Magnesium</keyword>
<evidence type="ECO:0000256" key="19">
    <source>
        <dbReference type="ARBA" id="ARBA00049628"/>
    </source>
</evidence>
<comment type="function">
    <text evidence="19 20">Catalyzes the last two sequential reactions in the de novo biosynthetic pathway for UDP-N-acetylglucosamine (UDP-GlcNAc). The C-terminal domain catalyzes the transfer of acetyl group from acetyl coenzyme A to glucosamine-1-phosphate (GlcN-1-P) to produce N-acetylglucosamine-1-phosphate (GlcNAc-1-P), which is converted into UDP-GlcNAc by the transfer of uridine 5-monophosphate (from uridine 5-triphosphate), a reaction catalyzed by the N-terminal domain.</text>
</comment>
<comment type="similarity">
    <text evidence="5 20">In the N-terminal section; belongs to the N-acetylglucosamine-1-phosphate uridyltransferase family.</text>
</comment>
<feature type="binding site" evidence="20">
    <location>
        <position position="72"/>
    </location>
    <ligand>
        <name>UDP-N-acetyl-alpha-D-glucosamine</name>
        <dbReference type="ChEBI" id="CHEBI:57705"/>
    </ligand>
</feature>
<feature type="binding site" evidence="20">
    <location>
        <position position="332"/>
    </location>
    <ligand>
        <name>UDP-N-acetyl-alpha-D-glucosamine</name>
        <dbReference type="ChEBI" id="CHEBI:57705"/>
    </ligand>
</feature>
<dbReference type="UniPathway" id="UPA00973"/>
<evidence type="ECO:0000256" key="18">
    <source>
        <dbReference type="ARBA" id="ARBA00048493"/>
    </source>
</evidence>
<dbReference type="Pfam" id="PF00132">
    <property type="entry name" value="Hexapep"/>
    <property type="match status" value="2"/>
</dbReference>
<proteinExistence type="inferred from homology"/>
<keyword evidence="8 20" id="KW-0548">Nucleotidyltransferase</keyword>
<dbReference type="AlphaFoldDB" id="A0A1G9GHR5"/>
<comment type="subunit">
    <text evidence="20">Homotrimer.</text>
</comment>
<comment type="cofactor">
    <cofactor evidence="20">
        <name>Mg(2+)</name>
        <dbReference type="ChEBI" id="CHEBI:18420"/>
    </cofactor>
    <text evidence="20">Binds 1 Mg(2+) ion per subunit.</text>
</comment>
<dbReference type="NCBIfam" id="TIGR01173">
    <property type="entry name" value="glmU"/>
    <property type="match status" value="1"/>
</dbReference>
<dbReference type="GO" id="GO:0005737">
    <property type="term" value="C:cytoplasm"/>
    <property type="evidence" value="ECO:0007669"/>
    <property type="project" value="UniProtKB-SubCell"/>
</dbReference>
<feature type="binding site" evidence="20">
    <location>
        <begin position="77"/>
        <end position="78"/>
    </location>
    <ligand>
        <name>UDP-N-acetyl-alpha-D-glucosamine</name>
        <dbReference type="ChEBI" id="CHEBI:57705"/>
    </ligand>
</feature>
<accession>A0A1G9GHR5</accession>
<dbReference type="GO" id="GO:0000287">
    <property type="term" value="F:magnesium ion binding"/>
    <property type="evidence" value="ECO:0007669"/>
    <property type="project" value="UniProtKB-UniRule"/>
</dbReference>
<feature type="region of interest" description="Pyrophosphorylase" evidence="20">
    <location>
        <begin position="1"/>
        <end position="229"/>
    </location>
</feature>
<dbReference type="EC" id="2.7.7.23" evidence="20"/>
<feature type="binding site" evidence="20">
    <location>
        <position position="439"/>
    </location>
    <ligand>
        <name>acetyl-CoA</name>
        <dbReference type="ChEBI" id="CHEBI:57288"/>
    </ligand>
</feature>
<evidence type="ECO:0000256" key="1">
    <source>
        <dbReference type="ARBA" id="ARBA00004496"/>
    </source>
</evidence>
<comment type="pathway">
    <text evidence="20">Bacterial outer membrane biogenesis; LPS lipid A biosynthesis.</text>
</comment>
<evidence type="ECO:0000256" key="5">
    <source>
        <dbReference type="ARBA" id="ARBA00007947"/>
    </source>
</evidence>
<comment type="caution">
    <text evidence="20">Lacks conserved residue(s) required for the propagation of feature annotation.</text>
</comment>
<dbReference type="GO" id="GO:0071555">
    <property type="term" value="P:cell wall organization"/>
    <property type="evidence" value="ECO:0007669"/>
    <property type="project" value="UniProtKB-KW"/>
</dbReference>
<dbReference type="GO" id="GO:0008360">
    <property type="term" value="P:regulation of cell shape"/>
    <property type="evidence" value="ECO:0007669"/>
    <property type="project" value="UniProtKB-KW"/>
</dbReference>
<keyword evidence="9 20" id="KW-0479">Metal-binding</keyword>
<name>A0A1G9GHR5_9BACL</name>
<dbReference type="GO" id="GO:0000902">
    <property type="term" value="P:cell morphogenesis"/>
    <property type="evidence" value="ECO:0007669"/>
    <property type="project" value="UniProtKB-UniRule"/>
</dbReference>
<feature type="binding site" evidence="20">
    <location>
        <position position="350"/>
    </location>
    <ligand>
        <name>UDP-N-acetyl-alpha-D-glucosamine</name>
        <dbReference type="ChEBI" id="CHEBI:57705"/>
    </ligand>
</feature>
<feature type="active site" description="Proton acceptor" evidence="20">
    <location>
        <position position="362"/>
    </location>
</feature>
<dbReference type="STRING" id="576118.SAMN05216216_11732"/>
<dbReference type="GO" id="GO:0009252">
    <property type="term" value="P:peptidoglycan biosynthetic process"/>
    <property type="evidence" value="ECO:0007669"/>
    <property type="project" value="UniProtKB-UniRule"/>
</dbReference>
<dbReference type="SUPFAM" id="SSF53448">
    <property type="entry name" value="Nucleotide-diphospho-sugar transferases"/>
    <property type="match status" value="1"/>
</dbReference>
<dbReference type="UniPathway" id="UPA00113">
    <property type="reaction ID" value="UER00532"/>
</dbReference>
<feature type="binding site" evidence="20">
    <location>
        <position position="227"/>
    </location>
    <ligand>
        <name>UDP-N-acetyl-alpha-D-glucosamine</name>
        <dbReference type="ChEBI" id="CHEBI:57705"/>
    </ligand>
</feature>
<evidence type="ECO:0000256" key="13">
    <source>
        <dbReference type="ARBA" id="ARBA00022984"/>
    </source>
</evidence>
<dbReference type="InterPro" id="IPR005835">
    <property type="entry name" value="NTP_transferase_dom"/>
</dbReference>
<evidence type="ECO:0000256" key="16">
    <source>
        <dbReference type="ARBA" id="ARBA00023316"/>
    </source>
</evidence>
<dbReference type="PROSITE" id="PS00101">
    <property type="entry name" value="HEXAPEP_TRANSFERASES"/>
    <property type="match status" value="1"/>
</dbReference>
<dbReference type="Pfam" id="PF00483">
    <property type="entry name" value="NTP_transferase"/>
    <property type="match status" value="1"/>
</dbReference>
<dbReference type="InterPro" id="IPR050065">
    <property type="entry name" value="GlmU-like"/>
</dbReference>
<dbReference type="SUPFAM" id="SSF51161">
    <property type="entry name" value="Trimeric LpxA-like enzymes"/>
    <property type="match status" value="1"/>
</dbReference>
<feature type="binding site" evidence="20">
    <location>
        <position position="422"/>
    </location>
    <ligand>
        <name>acetyl-CoA</name>
        <dbReference type="ChEBI" id="CHEBI:57288"/>
    </ligand>
</feature>
<dbReference type="GO" id="GO:0016020">
    <property type="term" value="C:membrane"/>
    <property type="evidence" value="ECO:0007669"/>
    <property type="project" value="GOC"/>
</dbReference>
<feature type="binding site" evidence="20">
    <location>
        <position position="365"/>
    </location>
    <ligand>
        <name>UDP-N-acetyl-alpha-D-glucosamine</name>
        <dbReference type="ChEBI" id="CHEBI:57705"/>
    </ligand>
</feature>
<dbReference type="CDD" id="cd02540">
    <property type="entry name" value="GT2_GlmU_N_bac"/>
    <property type="match status" value="1"/>
</dbReference>
<feature type="domain" description="Nucleotidyl transferase" evidence="21">
    <location>
        <begin position="5"/>
        <end position="211"/>
    </location>
</feature>
<feature type="region of interest" description="N-acetyltransferase" evidence="20">
    <location>
        <begin position="251"/>
        <end position="453"/>
    </location>
</feature>
<dbReference type="GO" id="GO:0019134">
    <property type="term" value="F:glucosamine-1-phosphate N-acetyltransferase activity"/>
    <property type="evidence" value="ECO:0007669"/>
    <property type="project" value="UniProtKB-UniRule"/>
</dbReference>
<organism evidence="22 23">
    <name type="scientific">Lacicoccus qingdaonensis</name>
    <dbReference type="NCBI Taxonomy" id="576118"/>
    <lineage>
        <taxon>Bacteria</taxon>
        <taxon>Bacillati</taxon>
        <taxon>Bacillota</taxon>
        <taxon>Bacilli</taxon>
        <taxon>Bacillales</taxon>
        <taxon>Salinicoccaceae</taxon>
        <taxon>Lacicoccus</taxon>
    </lineage>
</organism>
<evidence type="ECO:0000256" key="10">
    <source>
        <dbReference type="ARBA" id="ARBA00022737"/>
    </source>
</evidence>
<comment type="subcellular location">
    <subcellularLocation>
        <location evidence="1 20">Cytoplasm</location>
    </subcellularLocation>
</comment>
<dbReference type="GO" id="GO:0003977">
    <property type="term" value="F:UDP-N-acetylglucosamine diphosphorylase activity"/>
    <property type="evidence" value="ECO:0007669"/>
    <property type="project" value="UniProtKB-UniRule"/>
</dbReference>
<evidence type="ECO:0000256" key="6">
    <source>
        <dbReference type="ARBA" id="ARBA00022490"/>
    </source>
</evidence>
<dbReference type="InterPro" id="IPR018357">
    <property type="entry name" value="Hexapep_transf_CS"/>
</dbReference>
<feature type="binding site" evidence="20">
    <location>
        <begin position="385"/>
        <end position="386"/>
    </location>
    <ligand>
        <name>acetyl-CoA</name>
        <dbReference type="ChEBI" id="CHEBI:57288"/>
    </ligand>
</feature>
<dbReference type="InterPro" id="IPR011004">
    <property type="entry name" value="Trimer_LpxA-like_sf"/>
</dbReference>
<keyword evidence="23" id="KW-1185">Reference proteome</keyword>
<dbReference type="InterPro" id="IPR029044">
    <property type="entry name" value="Nucleotide-diphossugar_trans"/>
</dbReference>
<keyword evidence="7 20" id="KW-0808">Transferase</keyword>
<dbReference type="RefSeq" id="WP_092986931.1">
    <property type="nucleotide sequence ID" value="NZ_FNFY01000017.1"/>
</dbReference>
<feature type="region of interest" description="Linker" evidence="20">
    <location>
        <begin position="230"/>
        <end position="250"/>
    </location>
</feature>
<comment type="similarity">
    <text evidence="4 20">In the C-terminal section; belongs to the transferase hexapeptide repeat family.</text>
</comment>
<reference evidence="23" key="1">
    <citation type="submission" date="2016-10" db="EMBL/GenBank/DDBJ databases">
        <authorList>
            <person name="Varghese N."/>
            <person name="Submissions S."/>
        </authorList>
    </citation>
    <scope>NUCLEOTIDE SEQUENCE [LARGE SCALE GENOMIC DNA]</scope>
    <source>
        <strain evidence="23">CGMCC 1.8895</strain>
    </source>
</reference>
<evidence type="ECO:0000256" key="4">
    <source>
        <dbReference type="ARBA" id="ARBA00007707"/>
    </source>
</evidence>
<dbReference type="NCBIfam" id="NF010934">
    <property type="entry name" value="PRK14354.1"/>
    <property type="match status" value="1"/>
</dbReference>
<evidence type="ECO:0000256" key="12">
    <source>
        <dbReference type="ARBA" id="ARBA00022960"/>
    </source>
</evidence>
<evidence type="ECO:0000256" key="3">
    <source>
        <dbReference type="ARBA" id="ARBA00005208"/>
    </source>
</evidence>
<comment type="catalytic activity">
    <reaction evidence="18 20">
        <text>N-acetyl-alpha-D-glucosamine 1-phosphate + UTP + H(+) = UDP-N-acetyl-alpha-D-glucosamine + diphosphate</text>
        <dbReference type="Rhea" id="RHEA:13509"/>
        <dbReference type="ChEBI" id="CHEBI:15378"/>
        <dbReference type="ChEBI" id="CHEBI:33019"/>
        <dbReference type="ChEBI" id="CHEBI:46398"/>
        <dbReference type="ChEBI" id="CHEBI:57705"/>
        <dbReference type="ChEBI" id="CHEBI:57776"/>
        <dbReference type="EC" id="2.7.7.23"/>
    </reaction>
</comment>
<evidence type="ECO:0000256" key="20">
    <source>
        <dbReference type="HAMAP-Rule" id="MF_01631"/>
    </source>
</evidence>
<evidence type="ECO:0000256" key="7">
    <source>
        <dbReference type="ARBA" id="ARBA00022679"/>
    </source>
</evidence>
<keyword evidence="14 20" id="KW-0511">Multifunctional enzyme</keyword>
<dbReference type="InterPro" id="IPR001451">
    <property type="entry name" value="Hexapep"/>
</dbReference>
<evidence type="ECO:0000256" key="14">
    <source>
        <dbReference type="ARBA" id="ARBA00023268"/>
    </source>
</evidence>
<evidence type="ECO:0000259" key="21">
    <source>
        <dbReference type="Pfam" id="PF00483"/>
    </source>
</evidence>
<comment type="pathway">
    <text evidence="3 20">Nucleotide-sugar biosynthesis; UDP-N-acetyl-alpha-D-glucosamine biosynthesis; UDP-N-acetyl-alpha-D-glucosamine from N-acetyl-alpha-D-glucosamine 1-phosphate: step 1/1.</text>
</comment>
<dbReference type="Gene3D" id="3.90.550.10">
    <property type="entry name" value="Spore Coat Polysaccharide Biosynthesis Protein SpsA, Chain A"/>
    <property type="match status" value="1"/>
</dbReference>
<keyword evidence="12 20" id="KW-0133">Cell shape</keyword>